<dbReference type="InterPro" id="IPR001763">
    <property type="entry name" value="Rhodanese-like_dom"/>
</dbReference>
<dbReference type="Gene3D" id="3.40.250.10">
    <property type="entry name" value="Rhodanese-like domain"/>
    <property type="match status" value="1"/>
</dbReference>
<gene>
    <name evidence="3" type="primary">mnmH</name>
    <name evidence="3" type="ORF">FM071_01055</name>
</gene>
<evidence type="ECO:0000259" key="2">
    <source>
        <dbReference type="PROSITE" id="PS50206"/>
    </source>
</evidence>
<dbReference type="Proteomes" id="UP000593580">
    <property type="component" value="Chromosome"/>
</dbReference>
<name>A0A7M1B5M6_9BACT</name>
<dbReference type="SUPFAM" id="SSF52540">
    <property type="entry name" value="P-loop containing nucleoside triphosphate hydrolases"/>
    <property type="match status" value="1"/>
</dbReference>
<protein>
    <submittedName>
        <fullName evidence="3">tRNA 2-selenouridine(34) synthase MnmH</fullName>
    </submittedName>
</protein>
<dbReference type="NCBIfam" id="NF008750">
    <property type="entry name" value="PRK11784.1-2"/>
    <property type="match status" value="1"/>
</dbReference>
<dbReference type="SMART" id="SM00450">
    <property type="entry name" value="RHOD"/>
    <property type="match status" value="1"/>
</dbReference>
<dbReference type="KEGG" id="spal:FM071_01055"/>
<dbReference type="SUPFAM" id="SSF52821">
    <property type="entry name" value="Rhodanese/Cell cycle control phosphatase"/>
    <property type="match status" value="1"/>
</dbReference>
<evidence type="ECO:0000256" key="1">
    <source>
        <dbReference type="ARBA" id="ARBA00023266"/>
    </source>
</evidence>
<dbReference type="PROSITE" id="PS50206">
    <property type="entry name" value="RHODANESE_3"/>
    <property type="match status" value="1"/>
</dbReference>
<dbReference type="PANTHER" id="PTHR30401">
    <property type="entry name" value="TRNA 2-SELENOURIDINE SYNTHASE"/>
    <property type="match status" value="1"/>
</dbReference>
<keyword evidence="1" id="KW-0711">Selenium</keyword>
<proteinExistence type="inferred from homology"/>
<dbReference type="InterPro" id="IPR036873">
    <property type="entry name" value="Rhodanese-like_dom_sf"/>
</dbReference>
<accession>A0A7M1B5M6</accession>
<dbReference type="RefSeq" id="WP_193111209.1">
    <property type="nucleotide sequence ID" value="NZ_CP041406.1"/>
</dbReference>
<dbReference type="InterPro" id="IPR017582">
    <property type="entry name" value="SelU"/>
</dbReference>
<feature type="domain" description="Rhodanese" evidence="2">
    <location>
        <begin position="13"/>
        <end position="136"/>
    </location>
</feature>
<dbReference type="InterPro" id="IPR027417">
    <property type="entry name" value="P-loop_NTPase"/>
</dbReference>
<dbReference type="NCBIfam" id="NF008751">
    <property type="entry name" value="PRK11784.1-3"/>
    <property type="match status" value="1"/>
</dbReference>
<keyword evidence="4" id="KW-1185">Reference proteome</keyword>
<dbReference type="NCBIfam" id="TIGR03167">
    <property type="entry name" value="tRNA_sel_U_synt"/>
    <property type="match status" value="1"/>
</dbReference>
<dbReference type="AlphaFoldDB" id="A0A7M1B5M6"/>
<dbReference type="Pfam" id="PF00581">
    <property type="entry name" value="Rhodanese"/>
    <property type="match status" value="1"/>
</dbReference>
<evidence type="ECO:0000313" key="3">
    <source>
        <dbReference type="EMBL" id="QOP44960.1"/>
    </source>
</evidence>
<dbReference type="InterPro" id="IPR058840">
    <property type="entry name" value="AAA_SelU"/>
</dbReference>
<dbReference type="EMBL" id="CP041406">
    <property type="protein sequence ID" value="QOP44960.1"/>
    <property type="molecule type" value="Genomic_DNA"/>
</dbReference>
<reference evidence="3 4" key="1">
    <citation type="submission" date="2019-07" db="EMBL/GenBank/DDBJ databases">
        <title>Sulfurimonas paralvinellae sp. nov., a novel mesophilic, hydrogen- and sulfur-oxidizing chemolithoautotroph within the Epsilonproteo- bacteria isolated from a deep-sea hydrothermal vent polychaete nest, reclassification of Thiomicrospira denitrificans as Sulfurimonas denitrificans comb. nov. and emended description of the genus Sulfurimonas.</title>
        <authorList>
            <person name="Wang S."/>
            <person name="Jiang L."/>
            <person name="Shao Z."/>
        </authorList>
    </citation>
    <scope>NUCLEOTIDE SEQUENCE [LARGE SCALE GENOMIC DNA]</scope>
    <source>
        <strain evidence="3 4">GO25</strain>
    </source>
</reference>
<dbReference type="GO" id="GO:0043828">
    <property type="term" value="F:tRNA 2-selenouridine synthase activity"/>
    <property type="evidence" value="ECO:0007669"/>
    <property type="project" value="InterPro"/>
</dbReference>
<dbReference type="Pfam" id="PF26341">
    <property type="entry name" value="AAA_SelU"/>
    <property type="match status" value="1"/>
</dbReference>
<sequence length="364" mass="41947">MQLPLSDDFLSIVLNETPLLDVRAPVEFNKGKFINATNLPILDDEDRRLVGTKYKEEGNAAAVKLAESLIKNEGKEKRVAQWKEYLHKNPDAKLYCFRGGQRSGISQEWLNETGITITRLKGGYKAFRNFLMQQSEEISAKTSTLILGGRTGSGKTILLKKLRNTIDLESIANHRGSSFGSYVNAQPSQIDFENNLAYKLIQFHHKNFNKLVIEHESHNIGKAFIPQSVYNNFMQGELILLETSLEKRAAITYDEYVTSALKDYEKVYGNEALQRWAEDVNAGLSRIKKRLGNQRYRELKELFEKAYTQHESKQAKSLYQEWIMRLLNEYYDPMYDYQIKTTSIPIIFKGDEEAVSEFINTQEK</sequence>
<dbReference type="HAMAP" id="MF_01622">
    <property type="entry name" value="tRNA_sel_U_synth"/>
    <property type="match status" value="1"/>
</dbReference>
<dbReference type="GO" id="GO:0002098">
    <property type="term" value="P:tRNA wobble uridine modification"/>
    <property type="evidence" value="ECO:0007669"/>
    <property type="project" value="InterPro"/>
</dbReference>
<evidence type="ECO:0000313" key="4">
    <source>
        <dbReference type="Proteomes" id="UP000593580"/>
    </source>
</evidence>
<dbReference type="PANTHER" id="PTHR30401:SF0">
    <property type="entry name" value="TRNA 2-SELENOURIDINE SYNTHASE"/>
    <property type="match status" value="1"/>
</dbReference>
<organism evidence="3 4">
    <name type="scientific">Sulfurimonas paralvinellae</name>
    <dbReference type="NCBI Taxonomy" id="317658"/>
    <lineage>
        <taxon>Bacteria</taxon>
        <taxon>Pseudomonadati</taxon>
        <taxon>Campylobacterota</taxon>
        <taxon>Epsilonproteobacteria</taxon>
        <taxon>Campylobacterales</taxon>
        <taxon>Sulfurimonadaceae</taxon>
        <taxon>Sulfurimonas</taxon>
    </lineage>
</organism>